<gene>
    <name evidence="7" type="ORF">B9K05_07855</name>
</gene>
<comment type="caution">
    <text evidence="7">The sequence shown here is derived from an EMBL/GenBank/DDBJ whole genome shotgun (WGS) entry which is preliminary data.</text>
</comment>
<dbReference type="GO" id="GO:0006352">
    <property type="term" value="P:DNA-templated transcription initiation"/>
    <property type="evidence" value="ECO:0007669"/>
    <property type="project" value="InterPro"/>
</dbReference>
<dbReference type="Gene3D" id="1.10.1740.10">
    <property type="match status" value="1"/>
</dbReference>
<evidence type="ECO:0000313" key="8">
    <source>
        <dbReference type="Proteomes" id="UP000216033"/>
    </source>
</evidence>
<comment type="similarity">
    <text evidence="1">Belongs to the sigma-70 factor family. ECF subfamily.</text>
</comment>
<dbReference type="Pfam" id="PF08281">
    <property type="entry name" value="Sigma70_r4_2"/>
    <property type="match status" value="1"/>
</dbReference>
<dbReference type="InterPro" id="IPR036388">
    <property type="entry name" value="WH-like_DNA-bd_sf"/>
</dbReference>
<dbReference type="SUPFAM" id="SSF88946">
    <property type="entry name" value="Sigma2 domain of RNA polymerase sigma factors"/>
    <property type="match status" value="1"/>
</dbReference>
<protein>
    <recommendedName>
        <fullName evidence="9">RNA polymerase subunit sigma-24</fullName>
    </recommendedName>
</protein>
<evidence type="ECO:0008006" key="9">
    <source>
        <dbReference type="Google" id="ProtNLM"/>
    </source>
</evidence>
<dbReference type="CDD" id="cd06171">
    <property type="entry name" value="Sigma70_r4"/>
    <property type="match status" value="1"/>
</dbReference>
<dbReference type="Proteomes" id="UP000216033">
    <property type="component" value="Unassembled WGS sequence"/>
</dbReference>
<dbReference type="EMBL" id="NDFP01000006">
    <property type="protein sequence ID" value="PAL26010.1"/>
    <property type="molecule type" value="Genomic_DNA"/>
</dbReference>
<evidence type="ECO:0000256" key="2">
    <source>
        <dbReference type="ARBA" id="ARBA00023015"/>
    </source>
</evidence>
<evidence type="ECO:0000256" key="4">
    <source>
        <dbReference type="ARBA" id="ARBA00023163"/>
    </source>
</evidence>
<dbReference type="GO" id="GO:0016987">
    <property type="term" value="F:sigma factor activity"/>
    <property type="evidence" value="ECO:0007669"/>
    <property type="project" value="UniProtKB-KW"/>
</dbReference>
<evidence type="ECO:0000313" key="7">
    <source>
        <dbReference type="EMBL" id="PAL26010.1"/>
    </source>
</evidence>
<dbReference type="AlphaFoldDB" id="A0A270BM74"/>
<dbReference type="GO" id="GO:0003677">
    <property type="term" value="F:DNA binding"/>
    <property type="evidence" value="ECO:0007669"/>
    <property type="project" value="InterPro"/>
</dbReference>
<evidence type="ECO:0000256" key="1">
    <source>
        <dbReference type="ARBA" id="ARBA00010641"/>
    </source>
</evidence>
<keyword evidence="8" id="KW-1185">Reference proteome</keyword>
<keyword evidence="4" id="KW-0804">Transcription</keyword>
<dbReference type="InterPro" id="IPR013325">
    <property type="entry name" value="RNA_pol_sigma_r2"/>
</dbReference>
<dbReference type="OrthoDB" id="9794372at2"/>
<feature type="domain" description="RNA polymerase sigma-70 region 2" evidence="5">
    <location>
        <begin position="17"/>
        <end position="79"/>
    </location>
</feature>
<evidence type="ECO:0000259" key="6">
    <source>
        <dbReference type="Pfam" id="PF08281"/>
    </source>
</evidence>
<dbReference type="Pfam" id="PF04542">
    <property type="entry name" value="Sigma70_r2"/>
    <property type="match status" value="1"/>
</dbReference>
<keyword evidence="2" id="KW-0805">Transcription regulation</keyword>
<dbReference type="NCBIfam" id="TIGR02937">
    <property type="entry name" value="sigma70-ECF"/>
    <property type="match status" value="1"/>
</dbReference>
<evidence type="ECO:0000256" key="3">
    <source>
        <dbReference type="ARBA" id="ARBA00023082"/>
    </source>
</evidence>
<organism evidence="7 8">
    <name type="scientific">Acetobacter syzygii</name>
    <dbReference type="NCBI Taxonomy" id="146476"/>
    <lineage>
        <taxon>Bacteria</taxon>
        <taxon>Pseudomonadati</taxon>
        <taxon>Pseudomonadota</taxon>
        <taxon>Alphaproteobacteria</taxon>
        <taxon>Acetobacterales</taxon>
        <taxon>Acetobacteraceae</taxon>
        <taxon>Acetobacter</taxon>
    </lineage>
</organism>
<proteinExistence type="inferred from homology"/>
<dbReference type="PANTHER" id="PTHR43133:SF63">
    <property type="entry name" value="RNA POLYMERASE SIGMA FACTOR FECI-RELATED"/>
    <property type="match status" value="1"/>
</dbReference>
<dbReference type="SUPFAM" id="SSF88659">
    <property type="entry name" value="Sigma3 and sigma4 domains of RNA polymerase sigma factors"/>
    <property type="match status" value="1"/>
</dbReference>
<dbReference type="InterPro" id="IPR013249">
    <property type="entry name" value="RNA_pol_sigma70_r4_t2"/>
</dbReference>
<dbReference type="InterPro" id="IPR013324">
    <property type="entry name" value="RNA_pol_sigma_r3/r4-like"/>
</dbReference>
<feature type="domain" description="RNA polymerase sigma factor 70 region 4 type 2" evidence="6">
    <location>
        <begin position="115"/>
        <end position="165"/>
    </location>
</feature>
<dbReference type="InterPro" id="IPR039425">
    <property type="entry name" value="RNA_pol_sigma-70-like"/>
</dbReference>
<evidence type="ECO:0000259" key="5">
    <source>
        <dbReference type="Pfam" id="PF04542"/>
    </source>
</evidence>
<sequence>MWKGTSVAGNSDLLTCYLANRGDLLKYAAGITGDYVHAEDLLQEVWIRCQSSEKPEKPLHFLYRVVRNLAVDKYRAQGRERQCFVQTDDSTIDSVPAPTADAETNMSGRQELAVVMAALDGLPEKTKRAVLLCRFEGWKLREIAIELDIPIGSVHRMIAQGLEHCRKHLYSSE</sequence>
<dbReference type="PANTHER" id="PTHR43133">
    <property type="entry name" value="RNA POLYMERASE ECF-TYPE SIGMA FACTO"/>
    <property type="match status" value="1"/>
</dbReference>
<reference evidence="7 8" key="1">
    <citation type="submission" date="2017-04" db="EMBL/GenBank/DDBJ databases">
        <title>Kefir bacterial isolates.</title>
        <authorList>
            <person name="Kim Y."/>
            <person name="Blasche S."/>
            <person name="Patil K.R."/>
        </authorList>
    </citation>
    <scope>NUCLEOTIDE SEQUENCE [LARGE SCALE GENOMIC DNA]</scope>
    <source>
        <strain evidence="7 8">KR-2</strain>
    </source>
</reference>
<accession>A0A270BM74</accession>
<keyword evidence="3" id="KW-0731">Sigma factor</keyword>
<dbReference type="InterPro" id="IPR007627">
    <property type="entry name" value="RNA_pol_sigma70_r2"/>
</dbReference>
<name>A0A270BM74_9PROT</name>
<dbReference type="Gene3D" id="1.10.10.10">
    <property type="entry name" value="Winged helix-like DNA-binding domain superfamily/Winged helix DNA-binding domain"/>
    <property type="match status" value="1"/>
</dbReference>
<dbReference type="InterPro" id="IPR014284">
    <property type="entry name" value="RNA_pol_sigma-70_dom"/>
</dbReference>